<comment type="function">
    <text evidence="8 9">Involved in peptidoglycan biosynthesis. Transports lipid-linked peptidoglycan precursors from the inner to the outer leaflet of the cytoplasmic membrane.</text>
</comment>
<comment type="pathway">
    <text evidence="8">Cell wall biogenesis; peptidoglycan biosynthesis.</text>
</comment>
<dbReference type="InterPro" id="IPR051050">
    <property type="entry name" value="Lipid_II_flippase_MurJ/MviN"/>
</dbReference>
<dbReference type="eggNOG" id="COG0728">
    <property type="taxonomic scope" value="Bacteria"/>
</dbReference>
<keyword evidence="3 8" id="KW-0812">Transmembrane</keyword>
<dbReference type="HOGENOM" id="CLU_006797_4_1_9"/>
<dbReference type="UniPathway" id="UPA00219"/>
<keyword evidence="11" id="KW-1185">Reference proteome</keyword>
<feature type="transmembrane region" description="Helical" evidence="8">
    <location>
        <begin position="409"/>
        <end position="429"/>
    </location>
</feature>
<dbReference type="OrthoDB" id="9804143at2"/>
<dbReference type="InterPro" id="IPR004268">
    <property type="entry name" value="MurJ"/>
</dbReference>
<organism evidence="10 11">
    <name type="scientific">Thermincola potens (strain JR)</name>
    <dbReference type="NCBI Taxonomy" id="635013"/>
    <lineage>
        <taxon>Bacteria</taxon>
        <taxon>Bacillati</taxon>
        <taxon>Bacillota</taxon>
        <taxon>Clostridia</taxon>
        <taxon>Eubacteriales</taxon>
        <taxon>Thermincolaceae</taxon>
        <taxon>Thermincola</taxon>
    </lineage>
</organism>
<dbReference type="NCBIfam" id="TIGR01695">
    <property type="entry name" value="murJ_mviN"/>
    <property type="match status" value="1"/>
</dbReference>
<sequence>MSTGKTVAKAAGMLMVAMLVSRVLGYVREIALTSKFGQTSVTDAYIAAFTVPDLLYNLLVGGVLSSAFIPVFSSYVARNEEKDAWEVASTVINLVAIVMTVGIVCGMIFTRQLVPLVAYKFKGETLDLTVKLTRIMFPAFLLLGLNGLMMGILNSYQHFKAPAFGAIIYNLSIIVFGLALAHKFGIAAFAIGVVAGHIGNFLVQLPVLVRKGLRYKPVLNLRHPGVKRLFVLMLPAVLGLAANQINLIINQNLASGLSDGSITALRMANRLMWLPLGVFAGSIGVAIFPTMTAQVARNEISEFKKTLSLGIRSIFLIIIPAATGLMVLSMPIVRLLFEQGKFGPDATERTAYALIFYCIGLFAQSAILVITRAFYAIHNTLIPLLVACVTIVVNYLLNVTLMGPMAEGGLALAYSLSGIFNMLVLMILLRKKIGPLGARSILRSFVLIVLASAVMGAAAYGAAYYSGSVLDTAQKVNQMIQVGMAIVVGLAAYVGVTFLLKLEEADMVLGIIKRKLKRAA</sequence>
<protein>
    <recommendedName>
        <fullName evidence="8">Probable lipid II flippase MurJ</fullName>
    </recommendedName>
</protein>
<feature type="transmembrane region" description="Helical" evidence="8">
    <location>
        <begin position="271"/>
        <end position="293"/>
    </location>
</feature>
<dbReference type="RefSeq" id="WP_013121294.1">
    <property type="nucleotide sequence ID" value="NC_014152.1"/>
</dbReference>
<feature type="transmembrane region" description="Helical" evidence="8">
    <location>
        <begin position="135"/>
        <end position="156"/>
    </location>
</feature>
<feature type="transmembrane region" description="Helical" evidence="8">
    <location>
        <begin position="229"/>
        <end position="249"/>
    </location>
</feature>
<feature type="transmembrane region" description="Helical" evidence="8">
    <location>
        <begin position="479"/>
        <end position="500"/>
    </location>
</feature>
<feature type="transmembrane region" description="Helical" evidence="8">
    <location>
        <begin position="54"/>
        <end position="75"/>
    </location>
</feature>
<dbReference type="KEGG" id="tjr:TherJR_2457"/>
<evidence type="ECO:0000256" key="3">
    <source>
        <dbReference type="ARBA" id="ARBA00022692"/>
    </source>
</evidence>
<keyword evidence="2 8" id="KW-1003">Cell membrane</keyword>
<dbReference type="GO" id="GO:0008360">
    <property type="term" value="P:regulation of cell shape"/>
    <property type="evidence" value="ECO:0007669"/>
    <property type="project" value="UniProtKB-UniRule"/>
</dbReference>
<feature type="transmembrane region" description="Helical" evidence="8">
    <location>
        <begin position="186"/>
        <end position="209"/>
    </location>
</feature>
<dbReference type="PIRSF" id="PIRSF002869">
    <property type="entry name" value="MviN"/>
    <property type="match status" value="1"/>
</dbReference>
<keyword evidence="8 9" id="KW-0961">Cell wall biogenesis/degradation</keyword>
<comment type="subcellular location">
    <subcellularLocation>
        <location evidence="1 8">Cell membrane</location>
        <topology evidence="1 8">Multi-pass membrane protein</topology>
    </subcellularLocation>
</comment>
<evidence type="ECO:0000313" key="10">
    <source>
        <dbReference type="EMBL" id="ADG83296.1"/>
    </source>
</evidence>
<keyword evidence="4 8" id="KW-0133">Cell shape</keyword>
<dbReference type="Proteomes" id="UP000002377">
    <property type="component" value="Chromosome"/>
</dbReference>
<keyword evidence="6 8" id="KW-1133">Transmembrane helix</keyword>
<dbReference type="PANTHER" id="PTHR47019">
    <property type="entry name" value="LIPID II FLIPPASE MURJ"/>
    <property type="match status" value="1"/>
</dbReference>
<feature type="transmembrane region" description="Helical" evidence="8">
    <location>
        <begin position="314"/>
        <end position="337"/>
    </location>
</feature>
<dbReference type="STRING" id="635013.TherJR_2457"/>
<evidence type="ECO:0000256" key="2">
    <source>
        <dbReference type="ARBA" id="ARBA00022475"/>
    </source>
</evidence>
<keyword evidence="5 8" id="KW-0573">Peptidoglycan synthesis</keyword>
<evidence type="ECO:0000256" key="9">
    <source>
        <dbReference type="PIRNR" id="PIRNR002869"/>
    </source>
</evidence>
<evidence type="ECO:0000256" key="6">
    <source>
        <dbReference type="ARBA" id="ARBA00022989"/>
    </source>
</evidence>
<evidence type="ECO:0000256" key="7">
    <source>
        <dbReference type="ARBA" id="ARBA00023136"/>
    </source>
</evidence>
<feature type="transmembrane region" description="Helical" evidence="8">
    <location>
        <begin position="163"/>
        <end position="180"/>
    </location>
</feature>
<evidence type="ECO:0000313" key="11">
    <source>
        <dbReference type="Proteomes" id="UP000002377"/>
    </source>
</evidence>
<gene>
    <name evidence="8" type="primary">murJ</name>
    <name evidence="10" type="ordered locus">TherJR_2457</name>
</gene>
<dbReference type="EMBL" id="CP002028">
    <property type="protein sequence ID" value="ADG83296.1"/>
    <property type="molecule type" value="Genomic_DNA"/>
</dbReference>
<dbReference type="AlphaFoldDB" id="D5XAU2"/>
<feature type="transmembrane region" description="Helical" evidence="8">
    <location>
        <begin position="441"/>
        <end position="467"/>
    </location>
</feature>
<dbReference type="CDD" id="cd13123">
    <property type="entry name" value="MATE_MurJ_like"/>
    <property type="match status" value="1"/>
</dbReference>
<dbReference type="GO" id="GO:0034204">
    <property type="term" value="P:lipid translocation"/>
    <property type="evidence" value="ECO:0007669"/>
    <property type="project" value="TreeGrafter"/>
</dbReference>
<dbReference type="PRINTS" id="PR01806">
    <property type="entry name" value="VIRFACTRMVIN"/>
</dbReference>
<dbReference type="GO" id="GO:0009252">
    <property type="term" value="P:peptidoglycan biosynthetic process"/>
    <property type="evidence" value="ECO:0007669"/>
    <property type="project" value="UniProtKB-UniRule"/>
</dbReference>
<name>D5XAU2_THEPJ</name>
<dbReference type="Pfam" id="PF03023">
    <property type="entry name" value="MurJ"/>
    <property type="match status" value="1"/>
</dbReference>
<reference evidence="10 11" key="1">
    <citation type="submission" date="2010-05" db="EMBL/GenBank/DDBJ databases">
        <title>Complete sequence of Thermincola sp. JR.</title>
        <authorList>
            <consortium name="US DOE Joint Genome Institute"/>
            <person name="Lucas S."/>
            <person name="Copeland A."/>
            <person name="Lapidus A."/>
            <person name="Cheng J.-F."/>
            <person name="Bruce D."/>
            <person name="Goodwin L."/>
            <person name="Pitluck S."/>
            <person name="Chertkov O."/>
            <person name="Detter J.C."/>
            <person name="Han C."/>
            <person name="Tapia R."/>
            <person name="Land M."/>
            <person name="Hauser L."/>
            <person name="Kyrpides N."/>
            <person name="Mikhailova N."/>
            <person name="Hazen T.C."/>
            <person name="Woyke T."/>
        </authorList>
    </citation>
    <scope>NUCLEOTIDE SEQUENCE [LARGE SCALE GENOMIC DNA]</scope>
    <source>
        <strain evidence="10 11">JR</strain>
    </source>
</reference>
<accession>D5XAU2</accession>
<dbReference type="GO" id="GO:0015648">
    <property type="term" value="F:lipid-linked peptidoglycan transporter activity"/>
    <property type="evidence" value="ECO:0007669"/>
    <property type="project" value="UniProtKB-UniRule"/>
</dbReference>
<dbReference type="PANTHER" id="PTHR47019:SF1">
    <property type="entry name" value="LIPID II FLIPPASE MURJ"/>
    <property type="match status" value="1"/>
</dbReference>
<dbReference type="GO" id="GO:0071555">
    <property type="term" value="P:cell wall organization"/>
    <property type="evidence" value="ECO:0007669"/>
    <property type="project" value="UniProtKB-UniRule"/>
</dbReference>
<keyword evidence="8 9" id="KW-0813">Transport</keyword>
<feature type="transmembrane region" description="Helical" evidence="8">
    <location>
        <begin position="349"/>
        <end position="370"/>
    </location>
</feature>
<feature type="transmembrane region" description="Helical" evidence="8">
    <location>
        <begin position="87"/>
        <end position="109"/>
    </location>
</feature>
<proteinExistence type="inferred from homology"/>
<keyword evidence="7 8" id="KW-0472">Membrane</keyword>
<evidence type="ECO:0000256" key="5">
    <source>
        <dbReference type="ARBA" id="ARBA00022984"/>
    </source>
</evidence>
<evidence type="ECO:0000256" key="8">
    <source>
        <dbReference type="HAMAP-Rule" id="MF_02078"/>
    </source>
</evidence>
<feature type="transmembrane region" description="Helical" evidence="8">
    <location>
        <begin position="377"/>
        <end position="397"/>
    </location>
</feature>
<evidence type="ECO:0000256" key="4">
    <source>
        <dbReference type="ARBA" id="ARBA00022960"/>
    </source>
</evidence>
<dbReference type="HAMAP" id="MF_02078">
    <property type="entry name" value="MurJ_MviN"/>
    <property type="match status" value="1"/>
</dbReference>
<evidence type="ECO:0000256" key="1">
    <source>
        <dbReference type="ARBA" id="ARBA00004651"/>
    </source>
</evidence>
<dbReference type="GO" id="GO:0005886">
    <property type="term" value="C:plasma membrane"/>
    <property type="evidence" value="ECO:0007669"/>
    <property type="project" value="UniProtKB-SubCell"/>
</dbReference>
<comment type="similarity">
    <text evidence="8 9">Belongs to the MurJ/MviN family.</text>
</comment>